<sequence length="78" mass="8826">SLPYIFLSFFDKLHLSHLLFFSGTNAPANASQTSQRTRSQFQIHLANTTVQPFYLPTQNHQCFVLLLGGLLARCEAAW</sequence>
<organism evidence="1 2">
    <name type="scientific">Populus alba x Populus x berolinensis</name>
    <dbReference type="NCBI Taxonomy" id="444605"/>
    <lineage>
        <taxon>Eukaryota</taxon>
        <taxon>Viridiplantae</taxon>
        <taxon>Streptophyta</taxon>
        <taxon>Embryophyta</taxon>
        <taxon>Tracheophyta</taxon>
        <taxon>Spermatophyta</taxon>
        <taxon>Magnoliopsida</taxon>
        <taxon>eudicotyledons</taxon>
        <taxon>Gunneridae</taxon>
        <taxon>Pentapetalae</taxon>
        <taxon>rosids</taxon>
        <taxon>fabids</taxon>
        <taxon>Malpighiales</taxon>
        <taxon>Salicaceae</taxon>
        <taxon>Saliceae</taxon>
        <taxon>Populus</taxon>
    </lineage>
</organism>
<evidence type="ECO:0000313" key="1">
    <source>
        <dbReference type="EMBL" id="KAJ6974455.1"/>
    </source>
</evidence>
<comment type="caution">
    <text evidence="1">The sequence shown here is derived from an EMBL/GenBank/DDBJ whole genome shotgun (WGS) entry which is preliminary data.</text>
</comment>
<name>A0AAD6LWR4_9ROSI</name>
<evidence type="ECO:0000313" key="2">
    <source>
        <dbReference type="Proteomes" id="UP001164929"/>
    </source>
</evidence>
<feature type="non-terminal residue" evidence="1">
    <location>
        <position position="1"/>
    </location>
</feature>
<dbReference type="AlphaFoldDB" id="A0AAD6LWR4"/>
<dbReference type="Proteomes" id="UP001164929">
    <property type="component" value="Chromosome 13"/>
</dbReference>
<dbReference type="EMBL" id="JAQIZT010000013">
    <property type="protein sequence ID" value="KAJ6974455.1"/>
    <property type="molecule type" value="Genomic_DNA"/>
</dbReference>
<proteinExistence type="predicted"/>
<protein>
    <submittedName>
        <fullName evidence="1">Uncharacterized protein</fullName>
    </submittedName>
</protein>
<accession>A0AAD6LWR4</accession>
<keyword evidence="2" id="KW-1185">Reference proteome</keyword>
<gene>
    <name evidence="1" type="ORF">NC653_030529</name>
</gene>
<reference evidence="1" key="1">
    <citation type="journal article" date="2023" name="Mol. Ecol. Resour.">
        <title>Chromosome-level genome assembly of a triploid poplar Populus alba 'Berolinensis'.</title>
        <authorList>
            <person name="Chen S."/>
            <person name="Yu Y."/>
            <person name="Wang X."/>
            <person name="Wang S."/>
            <person name="Zhang T."/>
            <person name="Zhou Y."/>
            <person name="He R."/>
            <person name="Meng N."/>
            <person name="Wang Y."/>
            <person name="Liu W."/>
            <person name="Liu Z."/>
            <person name="Liu J."/>
            <person name="Guo Q."/>
            <person name="Huang H."/>
            <person name="Sederoff R.R."/>
            <person name="Wang G."/>
            <person name="Qu G."/>
            <person name="Chen S."/>
        </authorList>
    </citation>
    <scope>NUCLEOTIDE SEQUENCE</scope>
    <source>
        <strain evidence="1">SC-2020</strain>
    </source>
</reference>